<dbReference type="RefSeq" id="WP_029949247.1">
    <property type="nucleotide sequence ID" value="NZ_CP009761.1"/>
</dbReference>
<dbReference type="KEGG" id="pmic:NW74_07480"/>
<feature type="signal peptide" evidence="2">
    <location>
        <begin position="1"/>
        <end position="22"/>
    </location>
</feature>
<feature type="chain" id="PRO_5038501324" description="Lipoprotein" evidence="2">
    <location>
        <begin position="23"/>
        <end position="130"/>
    </location>
</feature>
<keyword evidence="2" id="KW-0732">Signal</keyword>
<name>A0A0B4S3N5_9FIRM</name>
<evidence type="ECO:0000256" key="1">
    <source>
        <dbReference type="SAM" id="MobiDB-lite"/>
    </source>
</evidence>
<reference evidence="3 4" key="1">
    <citation type="submission" date="2014-10" db="EMBL/GenBank/DDBJ databases">
        <title>Complete genome sequence of Parvimonas micra KCOM 1535 (= ChDC B708).</title>
        <authorList>
            <person name="Kook J.-K."/>
            <person name="Park S.-N."/>
            <person name="Lim Y.K."/>
            <person name="Roh H."/>
        </authorList>
    </citation>
    <scope>NUCLEOTIDE SEQUENCE [LARGE SCALE GENOMIC DNA]</scope>
    <source>
        <strain evidence="4">KCOM 1535 / ChDC B708</strain>
    </source>
</reference>
<keyword evidence="4" id="KW-1185">Reference proteome</keyword>
<dbReference type="OrthoDB" id="1701200at2"/>
<gene>
    <name evidence="3" type="ORF">NW74_07480</name>
</gene>
<protein>
    <recommendedName>
        <fullName evidence="5">Lipoprotein</fullName>
    </recommendedName>
</protein>
<feature type="region of interest" description="Disordered" evidence="1">
    <location>
        <begin position="53"/>
        <end position="73"/>
    </location>
</feature>
<evidence type="ECO:0000256" key="2">
    <source>
        <dbReference type="SAM" id="SignalP"/>
    </source>
</evidence>
<proteinExistence type="predicted"/>
<accession>A0A0B4S3N5</accession>
<evidence type="ECO:0008006" key="5">
    <source>
        <dbReference type="Google" id="ProtNLM"/>
    </source>
</evidence>
<dbReference type="EMBL" id="CP009761">
    <property type="protein sequence ID" value="AIZ37174.1"/>
    <property type="molecule type" value="Genomic_DNA"/>
</dbReference>
<dbReference type="PROSITE" id="PS51257">
    <property type="entry name" value="PROKAR_LIPOPROTEIN"/>
    <property type="match status" value="1"/>
</dbReference>
<sequence>MKKFSKVLLCFLILLLTACVGNNEVKNYYGKKFVGKNGGEIIITEKVVTYSGEPSKINPNSNPDDVNKAKDKMKKENAATFKNPKIVKKGDKKYLTADKLEYKLLFVDDETILDEDDNYEFKLSKDSIYK</sequence>
<dbReference type="AlphaFoldDB" id="A0A0B4S3N5"/>
<dbReference type="Proteomes" id="UP000031386">
    <property type="component" value="Chromosome"/>
</dbReference>
<evidence type="ECO:0000313" key="4">
    <source>
        <dbReference type="Proteomes" id="UP000031386"/>
    </source>
</evidence>
<organism evidence="3 4">
    <name type="scientific">Parvimonas micra</name>
    <dbReference type="NCBI Taxonomy" id="33033"/>
    <lineage>
        <taxon>Bacteria</taxon>
        <taxon>Bacillati</taxon>
        <taxon>Bacillota</taxon>
        <taxon>Tissierellia</taxon>
        <taxon>Tissierellales</taxon>
        <taxon>Peptoniphilaceae</taxon>
        <taxon>Parvimonas</taxon>
    </lineage>
</organism>
<evidence type="ECO:0000313" key="3">
    <source>
        <dbReference type="EMBL" id="AIZ37174.1"/>
    </source>
</evidence>